<evidence type="ECO:0000256" key="3">
    <source>
        <dbReference type="SAM" id="Phobius"/>
    </source>
</evidence>
<dbReference type="InterPro" id="IPR026624">
    <property type="entry name" value="CECR6"/>
</dbReference>
<name>A0ABQ9TCY6_SAGOE</name>
<keyword evidence="5" id="KW-1185">Reference proteome</keyword>
<accession>A0ABQ9TCY6</accession>
<comment type="caution">
    <text evidence="4">The sequence shown here is derived from an EMBL/GenBank/DDBJ whole genome shotgun (WGS) entry which is preliminary data.</text>
</comment>
<evidence type="ECO:0000256" key="2">
    <source>
        <dbReference type="SAM" id="MobiDB-lite"/>
    </source>
</evidence>
<protein>
    <submittedName>
        <fullName evidence="4">Uncharacterized protein</fullName>
    </submittedName>
</protein>
<dbReference type="PANTHER" id="PTHR47399:SF1">
    <property type="entry name" value="TRANSMEMBRANE PROTEIN 121B"/>
    <property type="match status" value="1"/>
</dbReference>
<sequence length="212" mass="22306">MVLSVPLLYSVVQAISEAGAPPSSAGPLLLQPQWHLAASCFLGTCLELLNSFRLVELMLEGCAQLPTHLRYLLITVYLLILAWLVLWLYELNAVTAVAASGRQASGLAAAAFFCACWRLTGGRALAGSPLSIFMLKNLFFLGCQGLEALGGCWDRGSRASLSQARGGYGAPPSTPPPPLPPPQGGSQLCHCISENEGGAHGYVNPLAVTSQN</sequence>
<gene>
    <name evidence="4" type="ORF">P7K49_039627</name>
</gene>
<evidence type="ECO:0000256" key="1">
    <source>
        <dbReference type="ARBA" id="ARBA00007711"/>
    </source>
</evidence>
<dbReference type="InterPro" id="IPR032776">
    <property type="entry name" value="CECR6/TMEM121"/>
</dbReference>
<evidence type="ECO:0000313" key="5">
    <source>
        <dbReference type="Proteomes" id="UP001266305"/>
    </source>
</evidence>
<proteinExistence type="inferred from homology"/>
<dbReference type="PANTHER" id="PTHR47399">
    <property type="entry name" value="TRANSMEMBRANE PROTEIN 121B"/>
    <property type="match status" value="1"/>
</dbReference>
<dbReference type="Proteomes" id="UP001266305">
    <property type="component" value="Unassembled WGS sequence"/>
</dbReference>
<reference evidence="4 5" key="1">
    <citation type="submission" date="2023-05" db="EMBL/GenBank/DDBJ databases">
        <title>B98-5 Cell Line De Novo Hybrid Assembly: An Optical Mapping Approach.</title>
        <authorList>
            <person name="Kananen K."/>
            <person name="Auerbach J.A."/>
            <person name="Kautto E."/>
            <person name="Blachly J.S."/>
        </authorList>
    </citation>
    <scope>NUCLEOTIDE SEQUENCE [LARGE SCALE GENOMIC DNA]</scope>
    <source>
        <strain evidence="4">B95-8</strain>
        <tissue evidence="4">Cell line</tissue>
    </source>
</reference>
<keyword evidence="3" id="KW-0472">Membrane</keyword>
<feature type="compositionally biased region" description="Pro residues" evidence="2">
    <location>
        <begin position="172"/>
        <end position="183"/>
    </location>
</feature>
<evidence type="ECO:0000313" key="4">
    <source>
        <dbReference type="EMBL" id="KAK2082057.1"/>
    </source>
</evidence>
<keyword evidence="3" id="KW-1133">Transmembrane helix</keyword>
<feature type="transmembrane region" description="Helical" evidence="3">
    <location>
        <begin position="71"/>
        <end position="89"/>
    </location>
</feature>
<keyword evidence="3" id="KW-0812">Transmembrane</keyword>
<dbReference type="Pfam" id="PF14997">
    <property type="entry name" value="CECR6_TMEM121"/>
    <property type="match status" value="1"/>
</dbReference>
<feature type="region of interest" description="Disordered" evidence="2">
    <location>
        <begin position="163"/>
        <end position="186"/>
    </location>
</feature>
<organism evidence="4 5">
    <name type="scientific">Saguinus oedipus</name>
    <name type="common">Cotton-top tamarin</name>
    <name type="synonym">Oedipomidas oedipus</name>
    <dbReference type="NCBI Taxonomy" id="9490"/>
    <lineage>
        <taxon>Eukaryota</taxon>
        <taxon>Metazoa</taxon>
        <taxon>Chordata</taxon>
        <taxon>Craniata</taxon>
        <taxon>Vertebrata</taxon>
        <taxon>Euteleostomi</taxon>
        <taxon>Mammalia</taxon>
        <taxon>Eutheria</taxon>
        <taxon>Euarchontoglires</taxon>
        <taxon>Primates</taxon>
        <taxon>Haplorrhini</taxon>
        <taxon>Platyrrhini</taxon>
        <taxon>Cebidae</taxon>
        <taxon>Callitrichinae</taxon>
        <taxon>Saguinus</taxon>
    </lineage>
</organism>
<comment type="similarity">
    <text evidence="1">Belongs to the TMEM121 family.</text>
</comment>
<dbReference type="EMBL" id="JASSZA010000045">
    <property type="protein sequence ID" value="KAK2082057.1"/>
    <property type="molecule type" value="Genomic_DNA"/>
</dbReference>